<evidence type="ECO:0000256" key="2">
    <source>
        <dbReference type="ARBA" id="ARBA00022840"/>
    </source>
</evidence>
<keyword evidence="2" id="KW-0067">ATP-binding</keyword>
<feature type="domain" description="Myosin motor" evidence="6">
    <location>
        <begin position="118"/>
        <end position="195"/>
    </location>
</feature>
<keyword evidence="8" id="KW-1185">Reference proteome</keyword>
<proteinExistence type="inferred from homology"/>
<dbReference type="SMART" id="SM00242">
    <property type="entry name" value="MYSc"/>
    <property type="match status" value="1"/>
</dbReference>
<dbReference type="GO" id="GO:0016459">
    <property type="term" value="C:myosin complex"/>
    <property type="evidence" value="ECO:0007669"/>
    <property type="project" value="UniProtKB-KW"/>
</dbReference>
<reference evidence="7" key="5">
    <citation type="journal article" date="2021" name="G3 (Bethesda)">
        <title>Aegilops tauschii genome assembly Aet v5.0 features greater sequence contiguity and improved annotation.</title>
        <authorList>
            <person name="Wang L."/>
            <person name="Zhu T."/>
            <person name="Rodriguez J.C."/>
            <person name="Deal K.R."/>
            <person name="Dubcovsky J."/>
            <person name="McGuire P.E."/>
            <person name="Lux T."/>
            <person name="Spannagl M."/>
            <person name="Mayer K.F.X."/>
            <person name="Baldrich P."/>
            <person name="Meyers B.C."/>
            <person name="Huo N."/>
            <person name="Gu Y.Q."/>
            <person name="Zhou H."/>
            <person name="Devos K.M."/>
            <person name="Bennetzen J.L."/>
            <person name="Unver T."/>
            <person name="Budak H."/>
            <person name="Gulick P.J."/>
            <person name="Galiba G."/>
            <person name="Kalapos B."/>
            <person name="Nelson D.R."/>
            <person name="Li P."/>
            <person name="You F.M."/>
            <person name="Luo M.C."/>
            <person name="Dvorak J."/>
        </authorList>
    </citation>
    <scope>NUCLEOTIDE SEQUENCE [LARGE SCALE GENOMIC DNA]</scope>
    <source>
        <strain evidence="7">cv. AL8/78</strain>
    </source>
</reference>
<dbReference type="GO" id="GO:0000146">
    <property type="term" value="F:microfilament motor activity"/>
    <property type="evidence" value="ECO:0007669"/>
    <property type="project" value="TreeGrafter"/>
</dbReference>
<keyword evidence="4" id="KW-0505">Motor protein</keyword>
<dbReference type="PANTHER" id="PTHR13140:SF781">
    <property type="entry name" value="MYOSIN-15"/>
    <property type="match status" value="1"/>
</dbReference>
<dbReference type="PROSITE" id="PS50096">
    <property type="entry name" value="IQ"/>
    <property type="match status" value="4"/>
</dbReference>
<dbReference type="Gramene" id="AET6Gv20828600.22">
    <property type="protein sequence ID" value="AET6Gv20828600.22"/>
    <property type="gene ID" value="AET6Gv20828600"/>
</dbReference>
<feature type="coiled-coil region" evidence="5">
    <location>
        <begin position="438"/>
        <end position="514"/>
    </location>
</feature>
<reference evidence="8" key="2">
    <citation type="journal article" date="2017" name="Nat. Plants">
        <title>The Aegilops tauschii genome reveals multiple impacts of transposons.</title>
        <authorList>
            <person name="Zhao G."/>
            <person name="Zou C."/>
            <person name="Li K."/>
            <person name="Wang K."/>
            <person name="Li T."/>
            <person name="Gao L."/>
            <person name="Zhang X."/>
            <person name="Wang H."/>
            <person name="Yang Z."/>
            <person name="Liu X."/>
            <person name="Jiang W."/>
            <person name="Mao L."/>
            <person name="Kong X."/>
            <person name="Jiao Y."/>
            <person name="Jia J."/>
        </authorList>
    </citation>
    <scope>NUCLEOTIDE SEQUENCE [LARGE SCALE GENOMIC DNA]</scope>
    <source>
        <strain evidence="8">cv. AL8/78</strain>
    </source>
</reference>
<dbReference type="GO" id="GO:0030048">
    <property type="term" value="P:actin filament-based movement"/>
    <property type="evidence" value="ECO:0007669"/>
    <property type="project" value="UniProtKB-ARBA"/>
</dbReference>
<evidence type="ECO:0000256" key="1">
    <source>
        <dbReference type="ARBA" id="ARBA00022741"/>
    </source>
</evidence>
<evidence type="ECO:0000256" key="3">
    <source>
        <dbReference type="ARBA" id="ARBA00023203"/>
    </source>
</evidence>
<reference evidence="7" key="3">
    <citation type="journal article" date="2017" name="Nature">
        <title>Genome sequence of the progenitor of the wheat D genome Aegilops tauschii.</title>
        <authorList>
            <person name="Luo M.C."/>
            <person name="Gu Y.Q."/>
            <person name="Puiu D."/>
            <person name="Wang H."/>
            <person name="Twardziok S.O."/>
            <person name="Deal K.R."/>
            <person name="Huo N."/>
            <person name="Zhu T."/>
            <person name="Wang L."/>
            <person name="Wang Y."/>
            <person name="McGuire P.E."/>
            <person name="Liu S."/>
            <person name="Long H."/>
            <person name="Ramasamy R.K."/>
            <person name="Rodriguez J.C."/>
            <person name="Van S.L."/>
            <person name="Yuan L."/>
            <person name="Wang Z."/>
            <person name="Xia Z."/>
            <person name="Xiao L."/>
            <person name="Anderson O.D."/>
            <person name="Ouyang S."/>
            <person name="Liang Y."/>
            <person name="Zimin A.V."/>
            <person name="Pertea G."/>
            <person name="Qi P."/>
            <person name="Bennetzen J.L."/>
            <person name="Dai X."/>
            <person name="Dawson M.W."/>
            <person name="Muller H.G."/>
            <person name="Kugler K."/>
            <person name="Rivarola-Duarte L."/>
            <person name="Spannagl M."/>
            <person name="Mayer K.F.X."/>
            <person name="Lu F.H."/>
            <person name="Bevan M.W."/>
            <person name="Leroy P."/>
            <person name="Li P."/>
            <person name="You F.M."/>
            <person name="Sun Q."/>
            <person name="Liu Z."/>
            <person name="Lyons E."/>
            <person name="Wicker T."/>
            <person name="Salzberg S.L."/>
            <person name="Devos K.M."/>
            <person name="Dvorak J."/>
        </authorList>
    </citation>
    <scope>NUCLEOTIDE SEQUENCE [LARGE SCALE GENOMIC DNA]</scope>
    <source>
        <strain evidence="7">cv. AL8/78</strain>
    </source>
</reference>
<dbReference type="Pfam" id="PF00612">
    <property type="entry name" value="IQ"/>
    <property type="match status" value="6"/>
</dbReference>
<dbReference type="CDD" id="cd23767">
    <property type="entry name" value="IQCD"/>
    <property type="match status" value="1"/>
</dbReference>
<dbReference type="InterPro" id="IPR027417">
    <property type="entry name" value="P-loop_NTPase"/>
</dbReference>
<dbReference type="PANTHER" id="PTHR13140">
    <property type="entry name" value="MYOSIN"/>
    <property type="match status" value="1"/>
</dbReference>
<dbReference type="GO" id="GO:0005737">
    <property type="term" value="C:cytoplasm"/>
    <property type="evidence" value="ECO:0007669"/>
    <property type="project" value="TreeGrafter"/>
</dbReference>
<reference evidence="8" key="1">
    <citation type="journal article" date="2014" name="Science">
        <title>Ancient hybridizations among the ancestral genomes of bread wheat.</title>
        <authorList>
            <consortium name="International Wheat Genome Sequencing Consortium,"/>
            <person name="Marcussen T."/>
            <person name="Sandve S.R."/>
            <person name="Heier L."/>
            <person name="Spannagl M."/>
            <person name="Pfeifer M."/>
            <person name="Jakobsen K.S."/>
            <person name="Wulff B.B."/>
            <person name="Steuernagel B."/>
            <person name="Mayer K.F."/>
            <person name="Olsen O.A."/>
        </authorList>
    </citation>
    <scope>NUCLEOTIDE SEQUENCE [LARGE SCALE GENOMIC DNA]</scope>
    <source>
        <strain evidence="8">cv. AL8/78</strain>
    </source>
</reference>
<evidence type="ECO:0000313" key="8">
    <source>
        <dbReference type="Proteomes" id="UP000015105"/>
    </source>
</evidence>
<dbReference type="InterPro" id="IPR001609">
    <property type="entry name" value="Myosin_head_motor_dom-like"/>
</dbReference>
<dbReference type="AlphaFoldDB" id="A0A453PRS4"/>
<dbReference type="Gene3D" id="1.20.58.530">
    <property type="match status" value="1"/>
</dbReference>
<evidence type="ECO:0000256" key="4">
    <source>
        <dbReference type="PROSITE-ProRule" id="PRU00782"/>
    </source>
</evidence>
<dbReference type="InterPro" id="IPR000048">
    <property type="entry name" value="IQ_motif_EF-hand-BS"/>
</dbReference>
<protein>
    <recommendedName>
        <fullName evidence="6">Myosin motor domain-containing protein</fullName>
    </recommendedName>
</protein>
<organism evidence="7 8">
    <name type="scientific">Aegilops tauschii subsp. strangulata</name>
    <name type="common">Goatgrass</name>
    <dbReference type="NCBI Taxonomy" id="200361"/>
    <lineage>
        <taxon>Eukaryota</taxon>
        <taxon>Viridiplantae</taxon>
        <taxon>Streptophyta</taxon>
        <taxon>Embryophyta</taxon>
        <taxon>Tracheophyta</taxon>
        <taxon>Spermatophyta</taxon>
        <taxon>Magnoliopsida</taxon>
        <taxon>Liliopsida</taxon>
        <taxon>Poales</taxon>
        <taxon>Poaceae</taxon>
        <taxon>BOP clade</taxon>
        <taxon>Pooideae</taxon>
        <taxon>Triticodae</taxon>
        <taxon>Triticeae</taxon>
        <taxon>Triticinae</taxon>
        <taxon>Aegilops</taxon>
    </lineage>
</organism>
<feature type="domain" description="Myosin motor" evidence="6">
    <location>
        <begin position="1"/>
        <end position="117"/>
    </location>
</feature>
<dbReference type="GO" id="GO:0016020">
    <property type="term" value="C:membrane"/>
    <property type="evidence" value="ECO:0007669"/>
    <property type="project" value="TreeGrafter"/>
</dbReference>
<dbReference type="GO" id="GO:0007015">
    <property type="term" value="P:actin filament organization"/>
    <property type="evidence" value="ECO:0007669"/>
    <property type="project" value="TreeGrafter"/>
</dbReference>
<accession>A0A453PRS4</accession>
<evidence type="ECO:0000256" key="5">
    <source>
        <dbReference type="SAM" id="Coils"/>
    </source>
</evidence>
<keyword evidence="1" id="KW-0547">Nucleotide-binding</keyword>
<keyword evidence="5" id="KW-0175">Coiled coil</keyword>
<dbReference type="GO" id="GO:0005524">
    <property type="term" value="F:ATP binding"/>
    <property type="evidence" value="ECO:0007669"/>
    <property type="project" value="UniProtKB-KW"/>
</dbReference>
<dbReference type="Gene3D" id="3.30.70.1590">
    <property type="match status" value="1"/>
</dbReference>
<dbReference type="PROSITE" id="PS51456">
    <property type="entry name" value="MYOSIN_MOTOR"/>
    <property type="match status" value="2"/>
</dbReference>
<name>A0A453PRS4_AEGTS</name>
<keyword evidence="4" id="KW-0518">Myosin</keyword>
<dbReference type="Gene3D" id="1.20.5.190">
    <property type="match status" value="3"/>
</dbReference>
<dbReference type="GO" id="GO:0051015">
    <property type="term" value="F:actin filament binding"/>
    <property type="evidence" value="ECO:0007669"/>
    <property type="project" value="TreeGrafter"/>
</dbReference>
<keyword evidence="3 4" id="KW-0009">Actin-binding</keyword>
<evidence type="ECO:0000313" key="7">
    <source>
        <dbReference type="EnsemblPlants" id="AET6Gv20828600.22"/>
    </source>
</evidence>
<dbReference type="Pfam" id="PF00063">
    <property type="entry name" value="Myosin_head"/>
    <property type="match status" value="2"/>
</dbReference>
<sequence>MFPKSTHATFASKMFRNLSSHPRLEKTKFSETDFTISHYAGKVTYQTDSFLEKNRDYIVAEHCNLLSSSRCSLVSGLFSSLPEESLRSSYKFSSVASRFKQQLQALMETLSSTEPHYGVLEAVRISLAGYPTRRTYAEFVDRFGVLVPELMFGSHDERALTEAVLEKMKLDNFQLGRNKVFLRAGQIAILDVRRAEVLDNAARRIQSCFRTFAARKEFVKTKKASISLQAYCRGCFARKMYKIRRETAAAIILQKYARRLLLQRNYHEACSAALLIQSCIRGFIARRYFSAIREQKAALVIQSFWRKRKVAMLFQHYKQATIAIQCAWRQKLARRELRKLRMTANEAGALREAKNKLEKKLDDLTLRLTLERRMRAAGEETKLVEISKRDKIIETLSAECAAAKLSARSEHDKNLILQRQLDDSLREISMLRSNKILKAEEENENSNLKNIVESLSEKNSLLENELSTARKNSDDTMEKLKDVEGKCTRLQQNLDKLQEKLTNLENENHVLRQKAFSITPKPLPELTDLFP</sequence>
<dbReference type="SMART" id="SM00015">
    <property type="entry name" value="IQ"/>
    <property type="match status" value="6"/>
</dbReference>
<comment type="similarity">
    <text evidence="4">Belongs to the TRAFAC class myosin-kinesin ATPase superfamily. Myosin family.</text>
</comment>
<dbReference type="Proteomes" id="UP000015105">
    <property type="component" value="Chromosome 6D"/>
</dbReference>
<feature type="coiled-coil region" evidence="5">
    <location>
        <begin position="340"/>
        <end position="374"/>
    </location>
</feature>
<dbReference type="EnsemblPlants" id="AET6Gv20828600.22">
    <property type="protein sequence ID" value="AET6Gv20828600.22"/>
    <property type="gene ID" value="AET6Gv20828600"/>
</dbReference>
<dbReference type="SUPFAM" id="SSF52540">
    <property type="entry name" value="P-loop containing nucleoside triphosphate hydrolases"/>
    <property type="match status" value="2"/>
</dbReference>
<evidence type="ECO:0000259" key="6">
    <source>
        <dbReference type="PROSITE" id="PS51456"/>
    </source>
</evidence>
<reference evidence="7" key="4">
    <citation type="submission" date="2019-03" db="UniProtKB">
        <authorList>
            <consortium name="EnsemblPlants"/>
        </authorList>
    </citation>
    <scope>IDENTIFICATION</scope>
</reference>
<comment type="caution">
    <text evidence="4">Lacks conserved residue(s) required for the propagation of feature annotation.</text>
</comment>